<feature type="compositionally biased region" description="Polar residues" evidence="1">
    <location>
        <begin position="52"/>
        <end position="69"/>
    </location>
</feature>
<organism evidence="2 3">
    <name type="scientific">Stylosanthes scabra</name>
    <dbReference type="NCBI Taxonomy" id="79078"/>
    <lineage>
        <taxon>Eukaryota</taxon>
        <taxon>Viridiplantae</taxon>
        <taxon>Streptophyta</taxon>
        <taxon>Embryophyta</taxon>
        <taxon>Tracheophyta</taxon>
        <taxon>Spermatophyta</taxon>
        <taxon>Magnoliopsida</taxon>
        <taxon>eudicotyledons</taxon>
        <taxon>Gunneridae</taxon>
        <taxon>Pentapetalae</taxon>
        <taxon>rosids</taxon>
        <taxon>fabids</taxon>
        <taxon>Fabales</taxon>
        <taxon>Fabaceae</taxon>
        <taxon>Papilionoideae</taxon>
        <taxon>50 kb inversion clade</taxon>
        <taxon>dalbergioids sensu lato</taxon>
        <taxon>Dalbergieae</taxon>
        <taxon>Pterocarpus clade</taxon>
        <taxon>Stylosanthes</taxon>
    </lineage>
</organism>
<gene>
    <name evidence="2" type="ORF">PIB30_067800</name>
</gene>
<feature type="compositionally biased region" description="Basic and acidic residues" evidence="1">
    <location>
        <begin position="7"/>
        <end position="21"/>
    </location>
</feature>
<accession>A0ABU6YLM3</accession>
<feature type="region of interest" description="Disordered" evidence="1">
    <location>
        <begin position="49"/>
        <end position="101"/>
    </location>
</feature>
<protein>
    <submittedName>
        <fullName evidence="2">Uncharacterized protein</fullName>
    </submittedName>
</protein>
<keyword evidence="3" id="KW-1185">Reference proteome</keyword>
<feature type="non-terminal residue" evidence="2">
    <location>
        <position position="101"/>
    </location>
</feature>
<proteinExistence type="predicted"/>
<comment type="caution">
    <text evidence="2">The sequence shown here is derived from an EMBL/GenBank/DDBJ whole genome shotgun (WGS) entry which is preliminary data.</text>
</comment>
<dbReference type="Proteomes" id="UP001341840">
    <property type="component" value="Unassembled WGS sequence"/>
</dbReference>
<evidence type="ECO:0000256" key="1">
    <source>
        <dbReference type="SAM" id="MobiDB-lite"/>
    </source>
</evidence>
<feature type="region of interest" description="Disordered" evidence="1">
    <location>
        <begin position="1"/>
        <end position="31"/>
    </location>
</feature>
<feature type="compositionally biased region" description="Polar residues" evidence="1">
    <location>
        <begin position="86"/>
        <end position="101"/>
    </location>
</feature>
<reference evidence="2 3" key="1">
    <citation type="journal article" date="2023" name="Plants (Basel)">
        <title>Bridging the Gap: Combining Genomics and Transcriptomics Approaches to Understand Stylosanthes scabra, an Orphan Legume from the Brazilian Caatinga.</title>
        <authorList>
            <person name="Ferreira-Neto J.R.C."/>
            <person name="da Silva M.D."/>
            <person name="Binneck E."/>
            <person name="de Melo N.F."/>
            <person name="da Silva R.H."/>
            <person name="de Melo A.L.T.M."/>
            <person name="Pandolfi V."/>
            <person name="Bustamante F.O."/>
            <person name="Brasileiro-Vidal A.C."/>
            <person name="Benko-Iseppon A.M."/>
        </authorList>
    </citation>
    <scope>NUCLEOTIDE SEQUENCE [LARGE SCALE GENOMIC DNA]</scope>
    <source>
        <tissue evidence="2">Leaves</tissue>
    </source>
</reference>
<evidence type="ECO:0000313" key="3">
    <source>
        <dbReference type="Proteomes" id="UP001341840"/>
    </source>
</evidence>
<dbReference type="EMBL" id="JASCZI010242370">
    <property type="protein sequence ID" value="MED6210825.1"/>
    <property type="molecule type" value="Genomic_DNA"/>
</dbReference>
<evidence type="ECO:0000313" key="2">
    <source>
        <dbReference type="EMBL" id="MED6210825.1"/>
    </source>
</evidence>
<name>A0ABU6YLM3_9FABA</name>
<sequence>MGSSNIKVKESPIKSEKEKKRSISKNLRKSIVNESLSPATAPKTCCGKSFQEKNSQQSDKCIGSSNTTGVGYRSQRGKGINEHFSSDSLSRSIQRINKNQQ</sequence>